<dbReference type="Proteomes" id="UP001596022">
    <property type="component" value="Unassembled WGS sequence"/>
</dbReference>
<dbReference type="PANTHER" id="PTHR43309">
    <property type="entry name" value="5-OXOPROLINASE SUBUNIT C"/>
    <property type="match status" value="1"/>
</dbReference>
<evidence type="ECO:0000256" key="1">
    <source>
        <dbReference type="ARBA" id="ARBA00022741"/>
    </source>
</evidence>
<keyword evidence="2" id="KW-0378">Hydrolase</keyword>
<organism evidence="5 6">
    <name type="scientific">Camelliibacillus cellulosilyticus</name>
    <dbReference type="NCBI Taxonomy" id="2174486"/>
    <lineage>
        <taxon>Bacteria</taxon>
        <taxon>Bacillati</taxon>
        <taxon>Bacillota</taxon>
        <taxon>Bacilli</taxon>
        <taxon>Bacillales</taxon>
        <taxon>Sporolactobacillaceae</taxon>
        <taxon>Camelliibacillus</taxon>
    </lineage>
</organism>
<dbReference type="NCBIfam" id="TIGR00724">
    <property type="entry name" value="urea_amlyse_rel"/>
    <property type="match status" value="1"/>
</dbReference>
<evidence type="ECO:0000259" key="4">
    <source>
        <dbReference type="SMART" id="SM00797"/>
    </source>
</evidence>
<evidence type="ECO:0000313" key="6">
    <source>
        <dbReference type="Proteomes" id="UP001596022"/>
    </source>
</evidence>
<dbReference type="SUPFAM" id="SSF50891">
    <property type="entry name" value="Cyclophilin-like"/>
    <property type="match status" value="1"/>
</dbReference>
<dbReference type="InterPro" id="IPR029000">
    <property type="entry name" value="Cyclophilin-like_dom_sf"/>
</dbReference>
<comment type="caution">
    <text evidence="5">The sequence shown here is derived from an EMBL/GenBank/DDBJ whole genome shotgun (WGS) entry which is preliminary data.</text>
</comment>
<reference evidence="6" key="1">
    <citation type="journal article" date="2019" name="Int. J. Syst. Evol. Microbiol.">
        <title>The Global Catalogue of Microorganisms (GCM) 10K type strain sequencing project: providing services to taxonomists for standard genome sequencing and annotation.</title>
        <authorList>
            <consortium name="The Broad Institute Genomics Platform"/>
            <consortium name="The Broad Institute Genome Sequencing Center for Infectious Disease"/>
            <person name="Wu L."/>
            <person name="Ma J."/>
        </authorList>
    </citation>
    <scope>NUCLEOTIDE SEQUENCE [LARGE SCALE GENOMIC DNA]</scope>
    <source>
        <strain evidence="6">CGMCC 1.16306</strain>
    </source>
</reference>
<dbReference type="SMART" id="SM00797">
    <property type="entry name" value="AHS2"/>
    <property type="match status" value="1"/>
</dbReference>
<keyword evidence="3" id="KW-0067">ATP-binding</keyword>
<evidence type="ECO:0000313" key="5">
    <source>
        <dbReference type="EMBL" id="MFC4619233.1"/>
    </source>
</evidence>
<dbReference type="InterPro" id="IPR003778">
    <property type="entry name" value="CT_A_B"/>
</dbReference>
<protein>
    <submittedName>
        <fullName evidence="5">Biotin-dependent carboxyltransferase family protein</fullName>
    </submittedName>
</protein>
<evidence type="ECO:0000256" key="3">
    <source>
        <dbReference type="ARBA" id="ARBA00022840"/>
    </source>
</evidence>
<accession>A0ABV9GQM3</accession>
<proteinExistence type="predicted"/>
<evidence type="ECO:0000256" key="2">
    <source>
        <dbReference type="ARBA" id="ARBA00022801"/>
    </source>
</evidence>
<name>A0ABV9GQM3_9BACL</name>
<dbReference type="Pfam" id="PF02626">
    <property type="entry name" value="CT_A_B"/>
    <property type="match status" value="1"/>
</dbReference>
<dbReference type="Gene3D" id="2.40.100.10">
    <property type="entry name" value="Cyclophilin-like"/>
    <property type="match status" value="1"/>
</dbReference>
<sequence length="336" mass="36948">MTIKVVEPGLFTTVQDMGRTGYQKDGVTVSGAMDPYAMRIANLLVGNDENEAVLEMTLIGPTLQFEADALISITGGDFTPTIDEKPVKRWRPILVKRGARLRFKTSIKGCRAFLAVAGGIHVPNVLGSKSTYIQAQIGGYRGRALETNDLLTIGEKTDIAARLVKELSEELEKAAFVSSSWSISTKDLPDVDGQMLLRVVPGSDHDAFTQASIDHFFHQSFRVKPQSNRMGLRLEGPQLERRISTELVSKPITMGTIQVPSDGHPIILGADRQTTGGYSQIGHVITADFPILAQLKPGDDVRFQRVSLEEAQRLLVEKEKWLGNVARNIRLKVAFP</sequence>
<feature type="domain" description="Carboxyltransferase" evidence="4">
    <location>
        <begin position="24"/>
        <end position="321"/>
    </location>
</feature>
<dbReference type="PANTHER" id="PTHR43309:SF5">
    <property type="entry name" value="5-OXOPROLINASE SUBUNIT C"/>
    <property type="match status" value="1"/>
</dbReference>
<dbReference type="EMBL" id="JBHSFW010000006">
    <property type="protein sequence ID" value="MFC4619233.1"/>
    <property type="molecule type" value="Genomic_DNA"/>
</dbReference>
<gene>
    <name evidence="5" type="ORF">ACFO4N_10960</name>
</gene>
<dbReference type="RefSeq" id="WP_376846327.1">
    <property type="nucleotide sequence ID" value="NZ_JBHSFW010000006.1"/>
</dbReference>
<keyword evidence="6" id="KW-1185">Reference proteome</keyword>
<dbReference type="InterPro" id="IPR052708">
    <property type="entry name" value="PxpC"/>
</dbReference>
<keyword evidence="1" id="KW-0547">Nucleotide-binding</keyword>